<accession>A0A5D3BSV0</accession>
<comment type="caution">
    <text evidence="1">The sequence shown here is derived from an EMBL/GenBank/DDBJ whole genome shotgun (WGS) entry which is preliminary data.</text>
</comment>
<evidence type="ECO:0000313" key="1">
    <source>
        <dbReference type="EMBL" id="TYK02190.1"/>
    </source>
</evidence>
<name>A0A5D3BSV0_CUCMM</name>
<sequence length="85" mass="9944">MKGRRVDFSPKAINALYGTKWDRIPTGKYQLFLHNLNIAVSVCERERDNMRAPNSWVRHPPGAKPFPQLIEYLCIKECLELEKFP</sequence>
<dbReference type="EMBL" id="SSTD01015868">
    <property type="protein sequence ID" value="TYK02190.1"/>
    <property type="molecule type" value="Genomic_DNA"/>
</dbReference>
<reference evidence="1 2" key="1">
    <citation type="submission" date="2019-08" db="EMBL/GenBank/DDBJ databases">
        <title>Draft genome sequences of two oriental melons (Cucumis melo L. var makuwa).</title>
        <authorList>
            <person name="Kwon S.-Y."/>
        </authorList>
    </citation>
    <scope>NUCLEOTIDE SEQUENCE [LARGE SCALE GENOMIC DNA]</scope>
    <source>
        <strain evidence="2">cv. Chang Bougi</strain>
        <tissue evidence="1">Leaf</tissue>
    </source>
</reference>
<dbReference type="Proteomes" id="UP000321947">
    <property type="component" value="Unassembled WGS sequence"/>
</dbReference>
<organism evidence="1 2">
    <name type="scientific">Cucumis melo var. makuwa</name>
    <name type="common">Oriental melon</name>
    <dbReference type="NCBI Taxonomy" id="1194695"/>
    <lineage>
        <taxon>Eukaryota</taxon>
        <taxon>Viridiplantae</taxon>
        <taxon>Streptophyta</taxon>
        <taxon>Embryophyta</taxon>
        <taxon>Tracheophyta</taxon>
        <taxon>Spermatophyta</taxon>
        <taxon>Magnoliopsida</taxon>
        <taxon>eudicotyledons</taxon>
        <taxon>Gunneridae</taxon>
        <taxon>Pentapetalae</taxon>
        <taxon>rosids</taxon>
        <taxon>fabids</taxon>
        <taxon>Cucurbitales</taxon>
        <taxon>Cucurbitaceae</taxon>
        <taxon>Benincaseae</taxon>
        <taxon>Cucumis</taxon>
    </lineage>
</organism>
<protein>
    <submittedName>
        <fullName evidence="1">Uncharacterized protein</fullName>
    </submittedName>
</protein>
<proteinExistence type="predicted"/>
<gene>
    <name evidence="1" type="ORF">E5676_scaffold388G00920</name>
</gene>
<evidence type="ECO:0000313" key="2">
    <source>
        <dbReference type="Proteomes" id="UP000321947"/>
    </source>
</evidence>
<dbReference type="AlphaFoldDB" id="A0A5D3BSV0"/>